<dbReference type="Pfam" id="PF00494">
    <property type="entry name" value="SQS_PSY"/>
    <property type="match status" value="1"/>
</dbReference>
<dbReference type="Proteomes" id="UP000183447">
    <property type="component" value="Unassembled WGS sequence"/>
</dbReference>
<sequence>MTELAAGSDYVASELRRLDRDRYFASLMLPASIRRDSQALYAFNAEVASIRDRVRDPRAGDIRLQWWSDALQGQDHGAVRQNPLAAALLDVLAKHQLPTVPLLRLLAARRFDLYDDPMPDITSFEGYAGETVSTLYQFVALMLGGRPEGDTADAAGHLGVAHAYVGHLRSFGHNAAQGRIFLPWSVLSANGVTEGEIFSGTLSEGLAEALGQIHDFAGEHLAKAKAAIGKMPPTVRPAFAQMALIERQLRDWTGGGQAFQPSRQQADWQKLFALSLWTWRNSRR</sequence>
<dbReference type="EMBL" id="FPKU01000001">
    <property type="protein sequence ID" value="SFZ82349.1"/>
    <property type="molecule type" value="Genomic_DNA"/>
</dbReference>
<dbReference type="OrthoDB" id="9814909at2"/>
<keyword evidence="2" id="KW-1185">Reference proteome</keyword>
<dbReference type="InterPro" id="IPR002060">
    <property type="entry name" value="Squ/phyt_synthse"/>
</dbReference>
<protein>
    <submittedName>
        <fullName evidence="1">Phytoene synthase</fullName>
    </submittedName>
</protein>
<accession>A0A1K2HVF8</accession>
<name>A0A1K2HVF8_9HYPH</name>
<dbReference type="SUPFAM" id="SSF48576">
    <property type="entry name" value="Terpenoid synthases"/>
    <property type="match status" value="1"/>
</dbReference>
<reference evidence="1 2" key="1">
    <citation type="submission" date="2016-11" db="EMBL/GenBank/DDBJ databases">
        <authorList>
            <person name="Jaros S."/>
            <person name="Januszkiewicz K."/>
            <person name="Wedrychowicz H."/>
        </authorList>
    </citation>
    <scope>NUCLEOTIDE SEQUENCE [LARGE SCALE GENOMIC DNA]</scope>
    <source>
        <strain evidence="1 2">ATCC 23634</strain>
    </source>
</reference>
<dbReference type="InterPro" id="IPR008949">
    <property type="entry name" value="Isoprenoid_synthase_dom_sf"/>
</dbReference>
<gene>
    <name evidence="1" type="ORF">SAMN02983003_1027</name>
</gene>
<dbReference type="RefSeq" id="WP_072339580.1">
    <property type="nucleotide sequence ID" value="NZ_FPKU01000001.1"/>
</dbReference>
<dbReference type="AlphaFoldDB" id="A0A1K2HVF8"/>
<evidence type="ECO:0000313" key="2">
    <source>
        <dbReference type="Proteomes" id="UP000183447"/>
    </source>
</evidence>
<evidence type="ECO:0000313" key="1">
    <source>
        <dbReference type="EMBL" id="SFZ82349.1"/>
    </source>
</evidence>
<dbReference type="Gene3D" id="1.10.600.10">
    <property type="entry name" value="Farnesyl Diphosphate Synthase"/>
    <property type="match status" value="1"/>
</dbReference>
<organism evidence="1 2">
    <name type="scientific">Devosia enhydra</name>
    <dbReference type="NCBI Taxonomy" id="665118"/>
    <lineage>
        <taxon>Bacteria</taxon>
        <taxon>Pseudomonadati</taxon>
        <taxon>Pseudomonadota</taxon>
        <taxon>Alphaproteobacteria</taxon>
        <taxon>Hyphomicrobiales</taxon>
        <taxon>Devosiaceae</taxon>
        <taxon>Devosia</taxon>
    </lineage>
</organism>
<dbReference type="PANTHER" id="PTHR31480">
    <property type="entry name" value="BIFUNCTIONAL LYCOPENE CYCLASE/PHYTOENE SYNTHASE"/>
    <property type="match status" value="1"/>
</dbReference>
<dbReference type="GO" id="GO:0016765">
    <property type="term" value="F:transferase activity, transferring alkyl or aryl (other than methyl) groups"/>
    <property type="evidence" value="ECO:0007669"/>
    <property type="project" value="UniProtKB-ARBA"/>
</dbReference>
<proteinExistence type="predicted"/>
<dbReference type="STRING" id="665118.SAMN02983003_1027"/>